<dbReference type="Proteomes" id="UP001177670">
    <property type="component" value="Unassembled WGS sequence"/>
</dbReference>
<dbReference type="EMBL" id="JAHYIQ010000003">
    <property type="protein sequence ID" value="KAK1133304.1"/>
    <property type="molecule type" value="Genomic_DNA"/>
</dbReference>
<evidence type="ECO:0000256" key="1">
    <source>
        <dbReference type="SAM" id="MobiDB-lite"/>
    </source>
</evidence>
<evidence type="ECO:0000256" key="2">
    <source>
        <dbReference type="SAM" id="Phobius"/>
    </source>
</evidence>
<keyword evidence="4" id="KW-1185">Reference proteome</keyword>
<accession>A0AA40G8W5</accession>
<sequence length="114" mass="12769">MDQAPRKWGPGLKANEDNVSATEPSRTLKSGGRRTVQFGWLLGDFLTGFPGFDPTVVRWLQSKVAPGLEDLENLRRRLVTRCASILSIVFGLVFVNYCWFHFSVTNFFWGGGGD</sequence>
<evidence type="ECO:0000313" key="3">
    <source>
        <dbReference type="EMBL" id="KAK1133304.1"/>
    </source>
</evidence>
<keyword evidence="2" id="KW-0472">Membrane</keyword>
<reference evidence="3" key="1">
    <citation type="submission" date="2021-10" db="EMBL/GenBank/DDBJ databases">
        <title>Melipona bicolor Genome sequencing and assembly.</title>
        <authorList>
            <person name="Araujo N.S."/>
            <person name="Arias M.C."/>
        </authorList>
    </citation>
    <scope>NUCLEOTIDE SEQUENCE</scope>
    <source>
        <strain evidence="3">USP_2M_L1-L4_2017</strain>
        <tissue evidence="3">Whole body</tissue>
    </source>
</reference>
<comment type="caution">
    <text evidence="3">The sequence shown here is derived from an EMBL/GenBank/DDBJ whole genome shotgun (WGS) entry which is preliminary data.</text>
</comment>
<name>A0AA40G8W5_9HYME</name>
<feature type="compositionally biased region" description="Polar residues" evidence="1">
    <location>
        <begin position="17"/>
        <end position="28"/>
    </location>
</feature>
<keyword evidence="2" id="KW-1133">Transmembrane helix</keyword>
<dbReference type="AlphaFoldDB" id="A0AA40G8W5"/>
<organism evidence="3 4">
    <name type="scientific">Melipona bicolor</name>
    <dbReference type="NCBI Taxonomy" id="60889"/>
    <lineage>
        <taxon>Eukaryota</taxon>
        <taxon>Metazoa</taxon>
        <taxon>Ecdysozoa</taxon>
        <taxon>Arthropoda</taxon>
        <taxon>Hexapoda</taxon>
        <taxon>Insecta</taxon>
        <taxon>Pterygota</taxon>
        <taxon>Neoptera</taxon>
        <taxon>Endopterygota</taxon>
        <taxon>Hymenoptera</taxon>
        <taxon>Apocrita</taxon>
        <taxon>Aculeata</taxon>
        <taxon>Apoidea</taxon>
        <taxon>Anthophila</taxon>
        <taxon>Apidae</taxon>
        <taxon>Melipona</taxon>
    </lineage>
</organism>
<evidence type="ECO:0000313" key="4">
    <source>
        <dbReference type="Proteomes" id="UP001177670"/>
    </source>
</evidence>
<feature type="region of interest" description="Disordered" evidence="1">
    <location>
        <begin position="1"/>
        <end position="30"/>
    </location>
</feature>
<keyword evidence="2" id="KW-0812">Transmembrane</keyword>
<protein>
    <submittedName>
        <fullName evidence="3">Uncharacterized protein</fullName>
    </submittedName>
</protein>
<proteinExistence type="predicted"/>
<gene>
    <name evidence="3" type="ORF">K0M31_011120</name>
</gene>
<feature type="transmembrane region" description="Helical" evidence="2">
    <location>
        <begin position="82"/>
        <end position="102"/>
    </location>
</feature>